<reference evidence="2" key="1">
    <citation type="submission" date="2018-06" db="EMBL/GenBank/DDBJ databases">
        <authorList>
            <person name="Zhirakovskaya E."/>
        </authorList>
    </citation>
    <scope>NUCLEOTIDE SEQUENCE</scope>
</reference>
<organism evidence="2">
    <name type="scientific">hydrothermal vent metagenome</name>
    <dbReference type="NCBI Taxonomy" id="652676"/>
    <lineage>
        <taxon>unclassified sequences</taxon>
        <taxon>metagenomes</taxon>
        <taxon>ecological metagenomes</taxon>
    </lineage>
</organism>
<dbReference type="PANTHER" id="PTHR36512:SF3">
    <property type="entry name" value="BLR5678 PROTEIN"/>
    <property type="match status" value="1"/>
</dbReference>
<sequence>MKKAKPGLRNLITDVVGLKVGNASDHNLKSGVTVLSADRPFVAAVDIMGGAPGTRETDLLAPDKSVEGVDALVLSGGSAFGLDAAGGVANSLRALGRGFKVGDVVVPIVPGAILFDLINGGDKDWSQNPYRDLGAKAFDALDEDFELGSIGAGTGATTAGLKGGLGSASIVLENGITIGALVAANPTGQVTA</sequence>
<protein>
    <submittedName>
        <fullName evidence="2">Peptidase, T4 family</fullName>
    </submittedName>
</protein>
<gene>
    <name evidence="2" type="ORF">MNBD_ALPHA11-1549</name>
</gene>
<accession>A0A3B0TPX4</accession>
<evidence type="ECO:0000256" key="1">
    <source>
        <dbReference type="ARBA" id="ARBA00007068"/>
    </source>
</evidence>
<dbReference type="PANTHER" id="PTHR36512">
    <property type="entry name" value="D-AMINOPEPTIDASE"/>
    <property type="match status" value="1"/>
</dbReference>
<dbReference type="Pfam" id="PF03576">
    <property type="entry name" value="Peptidase_S58"/>
    <property type="match status" value="1"/>
</dbReference>
<dbReference type="EMBL" id="UOEQ01000031">
    <property type="protein sequence ID" value="VAW14279.1"/>
    <property type="molecule type" value="Genomic_DNA"/>
</dbReference>
<evidence type="ECO:0000313" key="2">
    <source>
        <dbReference type="EMBL" id="VAW14279.1"/>
    </source>
</evidence>
<dbReference type="GO" id="GO:0004177">
    <property type="term" value="F:aminopeptidase activity"/>
    <property type="evidence" value="ECO:0007669"/>
    <property type="project" value="TreeGrafter"/>
</dbReference>
<proteinExistence type="inferred from homology"/>
<dbReference type="AlphaFoldDB" id="A0A3B0TPX4"/>
<comment type="similarity">
    <text evidence="1">Belongs to the peptidase S58 family.</text>
</comment>
<dbReference type="SUPFAM" id="SSF56266">
    <property type="entry name" value="DmpA/ArgJ-like"/>
    <property type="match status" value="1"/>
</dbReference>
<feature type="non-terminal residue" evidence="2">
    <location>
        <position position="192"/>
    </location>
</feature>
<dbReference type="Gene3D" id="3.60.70.12">
    <property type="entry name" value="L-amino peptidase D-ALA esterase/amidase"/>
    <property type="match status" value="1"/>
</dbReference>
<dbReference type="InterPro" id="IPR016117">
    <property type="entry name" value="ArgJ-like_dom_sf"/>
</dbReference>
<dbReference type="InterPro" id="IPR005321">
    <property type="entry name" value="Peptidase_S58_DmpA"/>
</dbReference>
<name>A0A3B0TPX4_9ZZZZ</name>